<feature type="region of interest" description="Disordered" evidence="1">
    <location>
        <begin position="1"/>
        <end position="28"/>
    </location>
</feature>
<evidence type="ECO:0000256" key="1">
    <source>
        <dbReference type="SAM" id="MobiDB-lite"/>
    </source>
</evidence>
<evidence type="ECO:0000313" key="3">
    <source>
        <dbReference type="Proteomes" id="UP001550853"/>
    </source>
</evidence>
<dbReference type="EMBL" id="JBEZVI010000002">
    <property type="protein sequence ID" value="MEU3709145.1"/>
    <property type="molecule type" value="Genomic_DNA"/>
</dbReference>
<evidence type="ECO:0000313" key="2">
    <source>
        <dbReference type="EMBL" id="MEU3709145.1"/>
    </source>
</evidence>
<sequence length="218" mass="23979">MTNDNRLAPHRDQDLSHRGDRSGPVPYITRWSAERHPPLRMVEKRGGIGYAGEKPYDRDTQGVLWSRTPSLPGKGRPQFGQVHALRQHRAMTELRCQVCGGPADRDADGVLWLLGEDPHDRVSWPPEILTVHPPLCRPCAAVSVRVCPHLRAGCVALRVRAVRPVGVRGALYRPGASEPVPIGAVGVAYDDPRIHWVRAGQLIVQLTHVDVVDPASLG</sequence>
<name>A0ABV2YTR3_9ACTN</name>
<accession>A0ABV2YTR3</accession>
<dbReference type="RefSeq" id="WP_051739911.1">
    <property type="nucleotide sequence ID" value="NZ_JBEZVI010000002.1"/>
</dbReference>
<evidence type="ECO:0008006" key="4">
    <source>
        <dbReference type="Google" id="ProtNLM"/>
    </source>
</evidence>
<feature type="compositionally biased region" description="Basic and acidic residues" evidence="1">
    <location>
        <begin position="7"/>
        <end position="21"/>
    </location>
</feature>
<gene>
    <name evidence="2" type="ORF">AB0E61_03485</name>
</gene>
<dbReference type="Proteomes" id="UP001550853">
    <property type="component" value="Unassembled WGS sequence"/>
</dbReference>
<organism evidence="2 3">
    <name type="scientific">Streptomyces catenulae</name>
    <dbReference type="NCBI Taxonomy" id="66875"/>
    <lineage>
        <taxon>Bacteria</taxon>
        <taxon>Bacillati</taxon>
        <taxon>Actinomycetota</taxon>
        <taxon>Actinomycetes</taxon>
        <taxon>Kitasatosporales</taxon>
        <taxon>Streptomycetaceae</taxon>
        <taxon>Streptomyces</taxon>
    </lineage>
</organism>
<keyword evidence="3" id="KW-1185">Reference proteome</keyword>
<comment type="caution">
    <text evidence="2">The sequence shown here is derived from an EMBL/GenBank/DDBJ whole genome shotgun (WGS) entry which is preliminary data.</text>
</comment>
<protein>
    <recommendedName>
        <fullName evidence="4">Phage protein</fullName>
    </recommendedName>
</protein>
<proteinExistence type="predicted"/>
<reference evidence="2 3" key="1">
    <citation type="submission" date="2024-06" db="EMBL/GenBank/DDBJ databases">
        <title>The Natural Products Discovery Center: Release of the First 8490 Sequenced Strains for Exploring Actinobacteria Biosynthetic Diversity.</title>
        <authorList>
            <person name="Kalkreuter E."/>
            <person name="Kautsar S.A."/>
            <person name="Yang D."/>
            <person name="Bader C.D."/>
            <person name="Teijaro C.N."/>
            <person name="Fluegel L."/>
            <person name="Davis C.M."/>
            <person name="Simpson J.R."/>
            <person name="Lauterbach L."/>
            <person name="Steele A.D."/>
            <person name="Gui C."/>
            <person name="Meng S."/>
            <person name="Li G."/>
            <person name="Viehrig K."/>
            <person name="Ye F."/>
            <person name="Su P."/>
            <person name="Kiefer A.F."/>
            <person name="Nichols A."/>
            <person name="Cepeda A.J."/>
            <person name="Yan W."/>
            <person name="Fan B."/>
            <person name="Jiang Y."/>
            <person name="Adhikari A."/>
            <person name="Zheng C.-J."/>
            <person name="Schuster L."/>
            <person name="Cowan T.M."/>
            <person name="Smanski M.J."/>
            <person name="Chevrette M.G."/>
            <person name="De Carvalho L.P.S."/>
            <person name="Shen B."/>
        </authorList>
    </citation>
    <scope>NUCLEOTIDE SEQUENCE [LARGE SCALE GENOMIC DNA]</scope>
    <source>
        <strain evidence="2 3">NPDC033039</strain>
    </source>
</reference>